<organism evidence="1 2">
    <name type="scientific">Thiorhodovibrio winogradskyi</name>
    <dbReference type="NCBI Taxonomy" id="77007"/>
    <lineage>
        <taxon>Bacteria</taxon>
        <taxon>Pseudomonadati</taxon>
        <taxon>Pseudomonadota</taxon>
        <taxon>Gammaproteobacteria</taxon>
        <taxon>Chromatiales</taxon>
        <taxon>Chromatiaceae</taxon>
        <taxon>Thiorhodovibrio</taxon>
    </lineage>
</organism>
<reference evidence="1 2" key="1">
    <citation type="journal article" date="2023" name="Microorganisms">
        <title>Thiorhodovibrio frisius and Trv. litoralis spp. nov., Two Novel Members from a Clade of Fastidious Purple Sulfur Bacteria That Exhibit Unique Red-Shifted Light-Harvesting Capabilities.</title>
        <authorList>
            <person name="Methner A."/>
            <person name="Kuzyk S.B."/>
            <person name="Petersen J."/>
            <person name="Bauer S."/>
            <person name="Brinkmann H."/>
            <person name="Sichau K."/>
            <person name="Wanner G."/>
            <person name="Wolf J."/>
            <person name="Neumann-Schaal M."/>
            <person name="Henke P."/>
            <person name="Tank M."/>
            <person name="Sproer C."/>
            <person name="Bunk B."/>
            <person name="Overmann J."/>
        </authorList>
    </citation>
    <scope>NUCLEOTIDE SEQUENCE [LARGE SCALE GENOMIC DNA]</scope>
    <source>
        <strain evidence="1 2">DSM 6702</strain>
    </source>
</reference>
<gene>
    <name evidence="1" type="ORF">Thiowin_02377</name>
</gene>
<sequence length="302" mass="33221">MQAINDNTLFHTEAANSLRLPLNFPQTFLPERRLLAALLEFAQGSGVGDKETISAATGIPTGRSTGKVVPLIHYGLGMGLLTAAREGSQWQLELTTLGAQVRREDPYLSEPVTQWLLHLMLCRRADLGQPASGVADAWFLLLAEGPLLFGREFRVAAFHQALAQRHGGLGYLKGLSTLVPRMYTESACFGDAGVLLPVIGEEGAFVRASAPCDGSFYPAYALSLWQQWDVLFGDHTQISFDEFDRATRWSALLGWGPEARSDWLQWLVGQGWLQLDRYTGSPVLLRLIDSERLTASLYSGLV</sequence>
<keyword evidence="2" id="KW-1185">Reference proteome</keyword>
<accession>A0ABZ0SA05</accession>
<evidence type="ECO:0008006" key="3">
    <source>
        <dbReference type="Google" id="ProtNLM"/>
    </source>
</evidence>
<proteinExistence type="predicted"/>
<protein>
    <recommendedName>
        <fullName evidence="3">DUF4007 domain-containing protein</fullName>
    </recommendedName>
</protein>
<name>A0ABZ0SA05_9GAMM</name>
<evidence type="ECO:0000313" key="2">
    <source>
        <dbReference type="Proteomes" id="UP001432180"/>
    </source>
</evidence>
<dbReference type="EMBL" id="CP121472">
    <property type="protein sequence ID" value="WPL17370.1"/>
    <property type="molecule type" value="Genomic_DNA"/>
</dbReference>
<evidence type="ECO:0000313" key="1">
    <source>
        <dbReference type="EMBL" id="WPL17370.1"/>
    </source>
</evidence>
<dbReference type="Proteomes" id="UP001432180">
    <property type="component" value="Chromosome"/>
</dbReference>
<dbReference type="RefSeq" id="WP_328987879.1">
    <property type="nucleotide sequence ID" value="NZ_CP121472.1"/>
</dbReference>